<feature type="non-terminal residue" evidence="2">
    <location>
        <position position="99"/>
    </location>
</feature>
<accession>A0AAW6Y709</accession>
<protein>
    <recommendedName>
        <fullName evidence="4">Peptidase</fullName>
    </recommendedName>
</protein>
<evidence type="ECO:0000256" key="1">
    <source>
        <dbReference type="SAM" id="MobiDB-lite"/>
    </source>
</evidence>
<feature type="compositionally biased region" description="Polar residues" evidence="1">
    <location>
        <begin position="76"/>
        <end position="85"/>
    </location>
</feature>
<feature type="compositionally biased region" description="Polar residues" evidence="1">
    <location>
        <begin position="23"/>
        <end position="36"/>
    </location>
</feature>
<dbReference type="AlphaFoldDB" id="A0AAW6Y709"/>
<dbReference type="Proteomes" id="UP001237784">
    <property type="component" value="Unassembled WGS sequence"/>
</dbReference>
<gene>
    <name evidence="2" type="ORF">QP372_07445</name>
</gene>
<comment type="caution">
    <text evidence="2">The sequence shown here is derived from an EMBL/GenBank/DDBJ whole genome shotgun (WGS) entry which is preliminary data.</text>
</comment>
<feature type="region of interest" description="Disordered" evidence="1">
    <location>
        <begin position="1"/>
        <end position="99"/>
    </location>
</feature>
<proteinExistence type="predicted"/>
<name>A0AAW6Y709_GARVA</name>
<organism evidence="2 3">
    <name type="scientific">Gardnerella vaginalis</name>
    <dbReference type="NCBI Taxonomy" id="2702"/>
    <lineage>
        <taxon>Bacteria</taxon>
        <taxon>Bacillati</taxon>
        <taxon>Actinomycetota</taxon>
        <taxon>Actinomycetes</taxon>
        <taxon>Bifidobacteriales</taxon>
        <taxon>Bifidobacteriaceae</taxon>
        <taxon>Gardnerella</taxon>
    </lineage>
</organism>
<feature type="compositionally biased region" description="Low complexity" evidence="1">
    <location>
        <begin position="37"/>
        <end position="51"/>
    </location>
</feature>
<reference evidence="2" key="1">
    <citation type="submission" date="2023-05" db="EMBL/GenBank/DDBJ databases">
        <title>Cataloging the Phylogenetic Diversity of Human Bladder Bacteria.</title>
        <authorList>
            <person name="Du J."/>
        </authorList>
    </citation>
    <scope>NUCLEOTIDE SEQUENCE</scope>
    <source>
        <strain evidence="2">UMB6789</strain>
    </source>
</reference>
<sequence>KVTIPANKVKDGSEVKAKDKKGNTASDETTGKAGNNPTTPETKPTAPTVKPQNDGSVDVTPAAGTDSLEITYTPEGENTTPTNFTVKKENGKWKGENTP</sequence>
<evidence type="ECO:0008006" key="4">
    <source>
        <dbReference type="Google" id="ProtNLM"/>
    </source>
</evidence>
<feature type="non-terminal residue" evidence="2">
    <location>
        <position position="1"/>
    </location>
</feature>
<evidence type="ECO:0000313" key="3">
    <source>
        <dbReference type="Proteomes" id="UP001237784"/>
    </source>
</evidence>
<evidence type="ECO:0000313" key="2">
    <source>
        <dbReference type="EMBL" id="MDK7064328.1"/>
    </source>
</evidence>
<dbReference type="RefSeq" id="WP_285085505.1">
    <property type="nucleotide sequence ID" value="NZ_JASOME010000113.1"/>
</dbReference>
<feature type="compositionally biased region" description="Basic and acidic residues" evidence="1">
    <location>
        <begin position="8"/>
        <end position="22"/>
    </location>
</feature>
<dbReference type="EMBL" id="JASOME010000113">
    <property type="protein sequence ID" value="MDK7064328.1"/>
    <property type="molecule type" value="Genomic_DNA"/>
</dbReference>
<feature type="compositionally biased region" description="Basic and acidic residues" evidence="1">
    <location>
        <begin position="86"/>
        <end position="99"/>
    </location>
</feature>